<comment type="caution">
    <text evidence="2">The sequence shown here is derived from an EMBL/GenBank/DDBJ whole genome shotgun (WGS) entry which is preliminary data.</text>
</comment>
<dbReference type="GO" id="GO:0016301">
    <property type="term" value="F:kinase activity"/>
    <property type="evidence" value="ECO:0007669"/>
    <property type="project" value="UniProtKB-KW"/>
</dbReference>
<name>A0A6N8U9D4_9FIRM</name>
<dbReference type="Proteomes" id="UP000434036">
    <property type="component" value="Unassembled WGS sequence"/>
</dbReference>
<proteinExistence type="predicted"/>
<keyword evidence="2" id="KW-0418">Kinase</keyword>
<dbReference type="RefSeq" id="WP_160625333.1">
    <property type="nucleotide sequence ID" value="NZ_WUUQ01000002.1"/>
</dbReference>
<dbReference type="EMBL" id="WUUQ01000002">
    <property type="protein sequence ID" value="MXQ73934.1"/>
    <property type="molecule type" value="Genomic_DNA"/>
</dbReference>
<feature type="transmembrane region" description="Helical" evidence="1">
    <location>
        <begin position="12"/>
        <end position="33"/>
    </location>
</feature>
<accession>A0A6N8U9D4</accession>
<reference evidence="2 3" key="2">
    <citation type="submission" date="2020-01" db="EMBL/GenBank/DDBJ databases">
        <title>Clostridiaceae sp. nov. isolated from the gut of human by culturomics.</title>
        <authorList>
            <person name="Chang Y."/>
        </authorList>
    </citation>
    <scope>NUCLEOTIDE SEQUENCE [LARGE SCALE GENOMIC DNA]</scope>
    <source>
        <strain evidence="2 3">DONG20-135</strain>
    </source>
</reference>
<keyword evidence="1" id="KW-1133">Transmembrane helix</keyword>
<reference evidence="2 3" key="1">
    <citation type="submission" date="2019-12" db="EMBL/GenBank/DDBJ databases">
        <authorList>
            <person name="Yang R."/>
        </authorList>
    </citation>
    <scope>NUCLEOTIDE SEQUENCE [LARGE SCALE GENOMIC DNA]</scope>
    <source>
        <strain evidence="2 3">DONG20-135</strain>
    </source>
</reference>
<evidence type="ECO:0000256" key="1">
    <source>
        <dbReference type="SAM" id="Phobius"/>
    </source>
</evidence>
<keyword evidence="1" id="KW-0472">Membrane</keyword>
<dbReference type="AlphaFoldDB" id="A0A6N8U9D4"/>
<keyword evidence="1" id="KW-0812">Transmembrane</keyword>
<keyword evidence="3" id="KW-1185">Reference proteome</keyword>
<protein>
    <submittedName>
        <fullName evidence="2">Histidine kinase</fullName>
    </submittedName>
</protein>
<evidence type="ECO:0000313" key="3">
    <source>
        <dbReference type="Proteomes" id="UP000434036"/>
    </source>
</evidence>
<organism evidence="2 3">
    <name type="scientific">Copranaerobaculum intestinale</name>
    <dbReference type="NCBI Taxonomy" id="2692629"/>
    <lineage>
        <taxon>Bacteria</taxon>
        <taxon>Bacillati</taxon>
        <taxon>Bacillota</taxon>
        <taxon>Erysipelotrichia</taxon>
        <taxon>Erysipelotrichales</taxon>
        <taxon>Erysipelotrichaceae</taxon>
        <taxon>Copranaerobaculum</taxon>
    </lineage>
</organism>
<sequence>MGLDQLLELTSAVASKCLPILGAILLVFLIIFFRRLIQLLVSAKQAADTADETLKITNRQLNALDKPLNTLNELSETVDNVHEMSKNVVRSTLVAIIENFSSIKNWVLRTAKQEDETKSCHPADEETGAE</sequence>
<evidence type="ECO:0000313" key="2">
    <source>
        <dbReference type="EMBL" id="MXQ73934.1"/>
    </source>
</evidence>
<gene>
    <name evidence="2" type="ORF">GSF08_08270</name>
</gene>
<keyword evidence="2" id="KW-0808">Transferase</keyword>